<dbReference type="CDD" id="cd19974">
    <property type="entry name" value="PBP1_LacI-like"/>
    <property type="match status" value="1"/>
</dbReference>
<gene>
    <name evidence="6" type="ORF">A4V09_07580</name>
</gene>
<dbReference type="PROSITE" id="PS50932">
    <property type="entry name" value="HTH_LACI_2"/>
    <property type="match status" value="1"/>
</dbReference>
<evidence type="ECO:0000313" key="6">
    <source>
        <dbReference type="EMBL" id="ANU75638.1"/>
    </source>
</evidence>
<organism evidence="6 7">
    <name type="scientific">Blautia pseudococcoides</name>
    <dbReference type="NCBI Taxonomy" id="1796616"/>
    <lineage>
        <taxon>Bacteria</taxon>
        <taxon>Bacillati</taxon>
        <taxon>Bacillota</taxon>
        <taxon>Clostridia</taxon>
        <taxon>Lachnospirales</taxon>
        <taxon>Lachnospiraceae</taxon>
        <taxon>Blautia</taxon>
    </lineage>
</organism>
<name>A0A1C7I9E5_9FIRM</name>
<keyword evidence="4" id="KW-0804">Transcription</keyword>
<dbReference type="Gene3D" id="1.10.260.40">
    <property type="entry name" value="lambda repressor-like DNA-binding domains"/>
    <property type="match status" value="1"/>
</dbReference>
<dbReference type="KEGG" id="byl:A4V09_07580"/>
<proteinExistence type="predicted"/>
<dbReference type="Pfam" id="PF13377">
    <property type="entry name" value="Peripla_BP_3"/>
    <property type="match status" value="1"/>
</dbReference>
<dbReference type="Pfam" id="PF00356">
    <property type="entry name" value="LacI"/>
    <property type="match status" value="1"/>
</dbReference>
<dbReference type="InterPro" id="IPR028082">
    <property type="entry name" value="Peripla_BP_I"/>
</dbReference>
<keyword evidence="3" id="KW-0238">DNA-binding</keyword>
<dbReference type="GO" id="GO:0003700">
    <property type="term" value="F:DNA-binding transcription factor activity"/>
    <property type="evidence" value="ECO:0007669"/>
    <property type="project" value="TreeGrafter"/>
</dbReference>
<keyword evidence="7" id="KW-1185">Reference proteome</keyword>
<dbReference type="SUPFAM" id="SSF53822">
    <property type="entry name" value="Periplasmic binding protein-like I"/>
    <property type="match status" value="1"/>
</dbReference>
<dbReference type="SUPFAM" id="SSF47413">
    <property type="entry name" value="lambda repressor-like DNA-binding domains"/>
    <property type="match status" value="1"/>
</dbReference>
<evidence type="ECO:0000256" key="3">
    <source>
        <dbReference type="ARBA" id="ARBA00023125"/>
    </source>
</evidence>
<dbReference type="Gene3D" id="3.40.50.2300">
    <property type="match status" value="2"/>
</dbReference>
<dbReference type="InterPro" id="IPR046335">
    <property type="entry name" value="LacI/GalR-like_sensor"/>
</dbReference>
<protein>
    <submittedName>
        <fullName evidence="6">LacI family transcriptional regulator</fullName>
    </submittedName>
</protein>
<evidence type="ECO:0000256" key="1">
    <source>
        <dbReference type="ARBA" id="ARBA00022491"/>
    </source>
</evidence>
<dbReference type="GO" id="GO:0000976">
    <property type="term" value="F:transcription cis-regulatory region binding"/>
    <property type="evidence" value="ECO:0007669"/>
    <property type="project" value="TreeGrafter"/>
</dbReference>
<keyword evidence="1" id="KW-0678">Repressor</keyword>
<dbReference type="OrthoDB" id="2026446at2"/>
<dbReference type="RefSeq" id="WP_065541828.1">
    <property type="nucleotide sequence ID" value="NZ_CP015405.2"/>
</dbReference>
<dbReference type="STRING" id="1796616.A4V09_07580"/>
<dbReference type="EMBL" id="CP015405">
    <property type="protein sequence ID" value="ANU75638.1"/>
    <property type="molecule type" value="Genomic_DNA"/>
</dbReference>
<dbReference type="CDD" id="cd01392">
    <property type="entry name" value="HTH_LacI"/>
    <property type="match status" value="1"/>
</dbReference>
<dbReference type="InterPro" id="IPR000843">
    <property type="entry name" value="HTH_LacI"/>
</dbReference>
<dbReference type="Proteomes" id="UP000092574">
    <property type="component" value="Chromosome"/>
</dbReference>
<evidence type="ECO:0000256" key="2">
    <source>
        <dbReference type="ARBA" id="ARBA00023015"/>
    </source>
</evidence>
<dbReference type="PANTHER" id="PTHR30146">
    <property type="entry name" value="LACI-RELATED TRANSCRIPTIONAL REPRESSOR"/>
    <property type="match status" value="1"/>
</dbReference>
<dbReference type="AlphaFoldDB" id="A0A1C7I9E5"/>
<sequence length="336" mass="38057">MAKVRLADIAERTGVSTVTVHNALAGNKGVSHELREEIQAVAQEMGYLALPAKKAEKETGEFRTIGVLIAENYLAQYTTFYWKMYQELAVVATDKHCFTAVEVLKKEDEKRTLRMPSCIGEKQVDGLIVLGEIDKNYIRKLKLMSQVPVVFLDFYDKELAKDAVVTDNFYGMFLMTEFLFEQGIDELGFVGSVFATSSIMDRYCGFMKSMMLHGKNIHPEWVIEDRDEVGQMGFELPKKLPKGFVCNCDLAAVMVMEQLQQRGFRVPEDISVVGFDNYLYPGLADRKITTYEVNTRAMTKVALEKVLKQIRNPKSGRGMDVVSGHMVIKRSVKLKE</sequence>
<feature type="domain" description="HTH lacI-type" evidence="5">
    <location>
        <begin position="4"/>
        <end position="58"/>
    </location>
</feature>
<reference evidence="6" key="1">
    <citation type="submission" date="2017-04" db="EMBL/GenBank/DDBJ databases">
        <title>Complete Genome Sequences of Twelve Strains of a Stable Defined Moderately Diverse Mouse Microbiota 2 (sDMDMm2).</title>
        <authorList>
            <person name="Uchimura Y."/>
            <person name="Wyss M."/>
            <person name="Brugiroux S."/>
            <person name="Limenitakis J.P."/>
            <person name="Stecher B."/>
            <person name="McCoy K.D."/>
            <person name="Macpherson A.J."/>
        </authorList>
    </citation>
    <scope>NUCLEOTIDE SEQUENCE</scope>
    <source>
        <strain evidence="6">YL58</strain>
    </source>
</reference>
<evidence type="ECO:0000256" key="4">
    <source>
        <dbReference type="ARBA" id="ARBA00023163"/>
    </source>
</evidence>
<dbReference type="SMART" id="SM00354">
    <property type="entry name" value="HTH_LACI"/>
    <property type="match status" value="1"/>
</dbReference>
<evidence type="ECO:0000313" key="7">
    <source>
        <dbReference type="Proteomes" id="UP000092574"/>
    </source>
</evidence>
<keyword evidence="2" id="KW-0805">Transcription regulation</keyword>
<accession>A0A1C7I9E5</accession>
<dbReference type="PANTHER" id="PTHR30146:SF148">
    <property type="entry name" value="HTH-TYPE TRANSCRIPTIONAL REPRESSOR PURR-RELATED"/>
    <property type="match status" value="1"/>
</dbReference>
<dbReference type="InterPro" id="IPR010982">
    <property type="entry name" value="Lambda_DNA-bd_dom_sf"/>
</dbReference>
<evidence type="ECO:0000259" key="5">
    <source>
        <dbReference type="PROSITE" id="PS50932"/>
    </source>
</evidence>